<evidence type="ECO:0000313" key="5">
    <source>
        <dbReference type="Proteomes" id="UP001476247"/>
    </source>
</evidence>
<keyword evidence="5" id="KW-1185">Reference proteome</keyword>
<dbReference type="InterPro" id="IPR016024">
    <property type="entry name" value="ARM-type_fold"/>
</dbReference>
<accession>A0ABP9XKY7</accession>
<feature type="repeat" description="Pumilio" evidence="2">
    <location>
        <begin position="543"/>
        <end position="578"/>
    </location>
</feature>
<dbReference type="PANTHER" id="PTHR12537">
    <property type="entry name" value="RNA BINDING PROTEIN PUMILIO-RELATED"/>
    <property type="match status" value="1"/>
</dbReference>
<dbReference type="Pfam" id="PF00806">
    <property type="entry name" value="PUF"/>
    <property type="match status" value="8"/>
</dbReference>
<feature type="repeat" description="Pumilio" evidence="2">
    <location>
        <begin position="394"/>
        <end position="429"/>
    </location>
</feature>
<comment type="caution">
    <text evidence="4">The sequence shown here is derived from an EMBL/GenBank/DDBJ whole genome shotgun (WGS) entry which is preliminary data.</text>
</comment>
<protein>
    <recommendedName>
        <fullName evidence="3">PUM-HD domain-containing protein</fullName>
    </recommendedName>
</protein>
<evidence type="ECO:0000256" key="1">
    <source>
        <dbReference type="ARBA" id="ARBA00022737"/>
    </source>
</evidence>
<dbReference type="SMART" id="SM00025">
    <property type="entry name" value="Pumilio"/>
    <property type="match status" value="7"/>
</dbReference>
<dbReference type="InterPro" id="IPR033133">
    <property type="entry name" value="PUM-HD"/>
</dbReference>
<dbReference type="PROSITE" id="PS50302">
    <property type="entry name" value="PUM"/>
    <property type="match status" value="6"/>
</dbReference>
<dbReference type="PROSITE" id="PS50303">
    <property type="entry name" value="PUM_HD"/>
    <property type="match status" value="1"/>
</dbReference>
<dbReference type="InterPro" id="IPR033712">
    <property type="entry name" value="Pumilio_RNA-bd"/>
</dbReference>
<evidence type="ECO:0000256" key="2">
    <source>
        <dbReference type="PROSITE-ProRule" id="PRU00317"/>
    </source>
</evidence>
<dbReference type="Gene3D" id="1.25.10.10">
    <property type="entry name" value="Leucine-rich Repeat Variant"/>
    <property type="match status" value="1"/>
</dbReference>
<evidence type="ECO:0000259" key="3">
    <source>
        <dbReference type="PROSITE" id="PS50303"/>
    </source>
</evidence>
<dbReference type="CDD" id="cd07920">
    <property type="entry name" value="Pumilio"/>
    <property type="match status" value="1"/>
</dbReference>
<dbReference type="PANTHER" id="PTHR12537:SF48">
    <property type="entry name" value="MEIOTIC COILED-COIL PROTEIN 2"/>
    <property type="match status" value="1"/>
</dbReference>
<name>A0ABP9XKY7_9FUNG</name>
<reference evidence="4 5" key="1">
    <citation type="submission" date="2024-04" db="EMBL/GenBank/DDBJ databases">
        <title>genome sequences of Mucor flavus KT1a and Helicostylum pulchrum KT1b strains isolation_sourced from the surface of a dry-aged beef.</title>
        <authorList>
            <person name="Toyotome T."/>
            <person name="Hosono M."/>
            <person name="Torimaru M."/>
            <person name="Fukuda K."/>
            <person name="Mikami N."/>
        </authorList>
    </citation>
    <scope>NUCLEOTIDE SEQUENCE [LARGE SCALE GENOMIC DNA]</scope>
    <source>
        <strain evidence="4 5">KT1b</strain>
    </source>
</reference>
<feature type="domain" description="PUM-HD" evidence="3">
    <location>
        <begin position="297"/>
        <end position="649"/>
    </location>
</feature>
<dbReference type="Proteomes" id="UP001476247">
    <property type="component" value="Unassembled WGS sequence"/>
</dbReference>
<evidence type="ECO:0000313" key="4">
    <source>
        <dbReference type="EMBL" id="GAA5794768.1"/>
    </source>
</evidence>
<keyword evidence="1" id="KW-0677">Repeat</keyword>
<proteinExistence type="predicted"/>
<gene>
    <name evidence="4" type="ORF">HPULCUR_000114</name>
</gene>
<dbReference type="InterPro" id="IPR001313">
    <property type="entry name" value="Pumilio_RNA-bd_rpt"/>
</dbReference>
<feature type="repeat" description="Pumilio" evidence="2">
    <location>
        <begin position="470"/>
        <end position="505"/>
    </location>
</feature>
<dbReference type="EMBL" id="BAABUJ010000004">
    <property type="protein sequence ID" value="GAA5794768.1"/>
    <property type="molecule type" value="Genomic_DNA"/>
</dbReference>
<feature type="repeat" description="Pumilio" evidence="2">
    <location>
        <begin position="588"/>
        <end position="626"/>
    </location>
</feature>
<feature type="repeat" description="Pumilio" evidence="2">
    <location>
        <begin position="358"/>
        <end position="393"/>
    </location>
</feature>
<sequence length="663" mass="76173">MLAASATLKPSSDARNKYQAAFDTFDSPFHTPSLFGKSNMFKKHEPHNYDAFYSSNKDNFQLFNQPNEPLHSTMPGWDSTETRPLKNDSDMFNIEHPPFLYHKHQRKPDPSPIFSYNYNQKDQSVYPESTYEYQSLNENAILNYIDRLSNDAVRQQLKESIDCIQQLSFQVNLLNVEAEKKKVMFANVQSSLANKDLEFQQQDQKLSLATQYCDTQAKKLNSMKAELAMYQSLIQSKGLEPPAISGEMAVTMESSEIKPNRLHKMRDYPETSKSMETPSDIRNSEADIYFNTGRRWSEEKTLAQTHSTNATTIDKNVNASWDSLVDRIINETDQKASLYLQSKFKCSTLDQKRTIFKSILNKAYDLMTNRFGNFLIQKLLELGAEDQVQALVDTMKGRILVLTCEPFGCHVVQKVLDHVSEPVKAELISELFVKIPETITHKYACHVWQKVFEVRWSTDTTPMMNHIHESLKGRWAQIALDETGSLVIQNIFENLTEEDKRPVLDEVLQSTAMIAKGQWGNWVIQHILEQAEKSSDRETAFQTVIKEAVTLSMDQFASKVVEKALRIGGEQFMTKFIKRISTVSCSHRPRMALVDIASDQYGNYVVQWLINNASEEQKISTCRLIKRHMVSLRGSKYGQRVAFLVEKVLRNVELTTYPTSKYN</sequence>
<feature type="repeat" description="Pumilio" evidence="2">
    <location>
        <begin position="506"/>
        <end position="542"/>
    </location>
</feature>
<organism evidence="4 5">
    <name type="scientific">Helicostylum pulchrum</name>
    <dbReference type="NCBI Taxonomy" id="562976"/>
    <lineage>
        <taxon>Eukaryota</taxon>
        <taxon>Fungi</taxon>
        <taxon>Fungi incertae sedis</taxon>
        <taxon>Mucoromycota</taxon>
        <taxon>Mucoromycotina</taxon>
        <taxon>Mucoromycetes</taxon>
        <taxon>Mucorales</taxon>
        <taxon>Mucorineae</taxon>
        <taxon>Mucoraceae</taxon>
        <taxon>Helicostylum</taxon>
    </lineage>
</organism>
<dbReference type="InterPro" id="IPR011989">
    <property type="entry name" value="ARM-like"/>
</dbReference>
<dbReference type="SUPFAM" id="SSF48371">
    <property type="entry name" value="ARM repeat"/>
    <property type="match status" value="1"/>
</dbReference>